<dbReference type="GO" id="GO:0003700">
    <property type="term" value="F:DNA-binding transcription factor activity"/>
    <property type="evidence" value="ECO:0007669"/>
    <property type="project" value="InterPro"/>
</dbReference>
<dbReference type="EMBL" id="CP024988">
    <property type="protein sequence ID" value="AWT25641.1"/>
    <property type="molecule type" value="Genomic_DNA"/>
</dbReference>
<protein>
    <recommendedName>
        <fullName evidence="1">Lactose phosphotransferase system repressor</fullName>
    </recommendedName>
</protein>
<feature type="compositionally biased region" description="Basic and acidic residues" evidence="7">
    <location>
        <begin position="64"/>
        <end position="79"/>
    </location>
</feature>
<dbReference type="SMART" id="SM00420">
    <property type="entry name" value="HTH_DEOR"/>
    <property type="match status" value="1"/>
</dbReference>
<gene>
    <name evidence="9" type="primary">glpR_1</name>
    <name evidence="9" type="ORF">Csp1_08330</name>
</gene>
<evidence type="ECO:0000256" key="7">
    <source>
        <dbReference type="SAM" id="MobiDB-lite"/>
    </source>
</evidence>
<dbReference type="OrthoDB" id="7688673at2"/>
<dbReference type="STRING" id="1737425.GCA_900049755_00458"/>
<dbReference type="SUPFAM" id="SSF46785">
    <property type="entry name" value="Winged helix' DNA-binding domain"/>
    <property type="match status" value="1"/>
</dbReference>
<evidence type="ECO:0000313" key="10">
    <source>
        <dbReference type="Proteomes" id="UP000247696"/>
    </source>
</evidence>
<dbReference type="Proteomes" id="UP000247696">
    <property type="component" value="Chromosome"/>
</dbReference>
<dbReference type="SUPFAM" id="SSF100950">
    <property type="entry name" value="NagB/RpiA/CoA transferase-like"/>
    <property type="match status" value="1"/>
</dbReference>
<reference evidence="10" key="1">
    <citation type="submission" date="2017-11" db="EMBL/GenBank/DDBJ databases">
        <title>Otitis media/interna in a cat caused by the recently described species Corynebacterium provencense.</title>
        <authorList>
            <person name="Kittl S."/>
            <person name="Brodard I."/>
            <person name="Rychener L."/>
            <person name="Jores J."/>
            <person name="Roosje P."/>
            <person name="Gobeli Brawand S."/>
        </authorList>
    </citation>
    <scope>NUCLEOTIDE SEQUENCE [LARGE SCALE GENOMIC DNA]</scope>
    <source>
        <strain evidence="10">17KM38</strain>
    </source>
</reference>
<keyword evidence="5" id="KW-0804">Transcription</keyword>
<dbReference type="Gene3D" id="3.40.50.1360">
    <property type="match status" value="1"/>
</dbReference>
<dbReference type="Pfam" id="PF00455">
    <property type="entry name" value="DeoRC"/>
    <property type="match status" value="1"/>
</dbReference>
<sequence>MYAELRQDAIAEEILTSGGMSVTDLAAHHGVSVETVRRDLVALENACRISRVHGGAVPYRRSGGRSDTENSVTEREQHSRGAKSRIAAAAAELLPSTGSVIVDSGTTTALLAEPILALPELAVVTNSLVLAHNLSSADHRLLRTVGGRVRGVTQAVVGADAVSDLSRLRADVAFLGANGLTVEFGLSTPDPSEGQTKAAMVHSARTRVALVDATKLGEELLYSFARPAEVDILVTDAPAEHPVIRSLTSLGMDVIHA</sequence>
<dbReference type="PRINTS" id="PR00037">
    <property type="entry name" value="HTHLACR"/>
</dbReference>
<keyword evidence="3" id="KW-0805">Transcription regulation</keyword>
<dbReference type="InterPro" id="IPR050313">
    <property type="entry name" value="Carb_Metab_HTH_regulators"/>
</dbReference>
<comment type="function">
    <text evidence="6">Repressor of the lactose catabolism operon. Galactose-6-phosphate is the inducer.</text>
</comment>
<name>A0A2Z3YQ05_9CORY</name>
<keyword evidence="10" id="KW-1185">Reference proteome</keyword>
<evidence type="ECO:0000256" key="5">
    <source>
        <dbReference type="ARBA" id="ARBA00023163"/>
    </source>
</evidence>
<dbReference type="SMART" id="SM01134">
    <property type="entry name" value="DeoRC"/>
    <property type="match status" value="1"/>
</dbReference>
<keyword evidence="4" id="KW-0238">DNA-binding</keyword>
<dbReference type="Pfam" id="PF08220">
    <property type="entry name" value="HTH_DeoR"/>
    <property type="match status" value="1"/>
</dbReference>
<evidence type="ECO:0000256" key="6">
    <source>
        <dbReference type="ARBA" id="ARBA00024937"/>
    </source>
</evidence>
<evidence type="ECO:0000256" key="3">
    <source>
        <dbReference type="ARBA" id="ARBA00023015"/>
    </source>
</evidence>
<dbReference type="GO" id="GO:0003677">
    <property type="term" value="F:DNA binding"/>
    <property type="evidence" value="ECO:0007669"/>
    <property type="project" value="UniProtKB-KW"/>
</dbReference>
<keyword evidence="2" id="KW-0678">Repressor</keyword>
<dbReference type="PROSITE" id="PS00894">
    <property type="entry name" value="HTH_DEOR_1"/>
    <property type="match status" value="1"/>
</dbReference>
<dbReference type="RefSeq" id="WP_110481142.1">
    <property type="nucleotide sequence ID" value="NZ_CP024988.1"/>
</dbReference>
<proteinExistence type="predicted"/>
<dbReference type="InterPro" id="IPR001034">
    <property type="entry name" value="DeoR_HTH"/>
</dbReference>
<evidence type="ECO:0000256" key="4">
    <source>
        <dbReference type="ARBA" id="ARBA00023125"/>
    </source>
</evidence>
<feature type="region of interest" description="Disordered" evidence="7">
    <location>
        <begin position="58"/>
        <end position="82"/>
    </location>
</feature>
<dbReference type="InterPro" id="IPR036390">
    <property type="entry name" value="WH_DNA-bd_sf"/>
</dbReference>
<dbReference type="InterPro" id="IPR037171">
    <property type="entry name" value="NagB/RpiA_transferase-like"/>
</dbReference>
<dbReference type="PANTHER" id="PTHR30363">
    <property type="entry name" value="HTH-TYPE TRANSCRIPTIONAL REGULATOR SRLR-RELATED"/>
    <property type="match status" value="1"/>
</dbReference>
<organism evidence="9 10">
    <name type="scientific">Corynebacterium provencense</name>
    <dbReference type="NCBI Taxonomy" id="1737425"/>
    <lineage>
        <taxon>Bacteria</taxon>
        <taxon>Bacillati</taxon>
        <taxon>Actinomycetota</taxon>
        <taxon>Actinomycetes</taxon>
        <taxon>Mycobacteriales</taxon>
        <taxon>Corynebacteriaceae</taxon>
        <taxon>Corynebacterium</taxon>
    </lineage>
</organism>
<feature type="domain" description="HTH deoR-type" evidence="8">
    <location>
        <begin position="3"/>
        <end position="58"/>
    </location>
</feature>
<evidence type="ECO:0000256" key="2">
    <source>
        <dbReference type="ARBA" id="ARBA00022491"/>
    </source>
</evidence>
<evidence type="ECO:0000259" key="8">
    <source>
        <dbReference type="PROSITE" id="PS51000"/>
    </source>
</evidence>
<dbReference type="AlphaFoldDB" id="A0A2Z3YQ05"/>
<evidence type="ECO:0000313" key="9">
    <source>
        <dbReference type="EMBL" id="AWT25641.1"/>
    </source>
</evidence>
<dbReference type="PANTHER" id="PTHR30363:SF4">
    <property type="entry name" value="GLYCEROL-3-PHOSPHATE REGULON REPRESSOR"/>
    <property type="match status" value="1"/>
</dbReference>
<accession>A0A2Z3YQ05</accession>
<dbReference type="PROSITE" id="PS51000">
    <property type="entry name" value="HTH_DEOR_2"/>
    <property type="match status" value="1"/>
</dbReference>
<dbReference type="KEGG" id="cpre:Csp1_08330"/>
<evidence type="ECO:0000256" key="1">
    <source>
        <dbReference type="ARBA" id="ARBA00021390"/>
    </source>
</evidence>
<dbReference type="InterPro" id="IPR018356">
    <property type="entry name" value="Tscrpt_reg_HTH_DeoR_CS"/>
</dbReference>
<dbReference type="InterPro" id="IPR014036">
    <property type="entry name" value="DeoR-like_C"/>
</dbReference>